<organism evidence="1 2">
    <name type="scientific">Parageobacillus thermoglucosidasius</name>
    <name type="common">Geobacillus thermoglucosidasius</name>
    <dbReference type="NCBI Taxonomy" id="1426"/>
    <lineage>
        <taxon>Bacteria</taxon>
        <taxon>Bacillati</taxon>
        <taxon>Bacillota</taxon>
        <taxon>Bacilli</taxon>
        <taxon>Bacillales</taxon>
        <taxon>Anoxybacillaceae</taxon>
        <taxon>Parageobacillus</taxon>
    </lineage>
</organism>
<accession>A0AAN0YNS0</accession>
<dbReference type="InterPro" id="IPR046318">
    <property type="entry name" value="DUF5344"/>
</dbReference>
<proteinExistence type="predicted"/>
<sequence length="94" mass="10631">MSGEIKIVYEEVESSITNMERATQSLEPVFPSSLGGENALDVVTRLNELMQALQQTFLAYKELLIQNEIDTRQSVQMMRRTDEEVATGISRPSH</sequence>
<protein>
    <submittedName>
        <fullName evidence="1">Uncharacterized protein</fullName>
    </submittedName>
</protein>
<dbReference type="Pfam" id="PF17279">
    <property type="entry name" value="DUF5344"/>
    <property type="match status" value="1"/>
</dbReference>
<dbReference type="Proteomes" id="UP000093052">
    <property type="component" value="Chromosome"/>
</dbReference>
<name>A0AAN0YNS0_PARTM</name>
<dbReference type="RefSeq" id="WP_042386338.1">
    <property type="nucleotide sequence ID" value="NZ_CP012712.1"/>
</dbReference>
<keyword evidence="2" id="KW-1185">Reference proteome</keyword>
<dbReference type="GeneID" id="56925941"/>
<dbReference type="EMBL" id="CP016622">
    <property type="protein sequence ID" value="ANZ30542.1"/>
    <property type="molecule type" value="Genomic_DNA"/>
</dbReference>
<gene>
    <name evidence="1" type="ORF">BCV53_10790</name>
</gene>
<dbReference type="AlphaFoldDB" id="A0AAN0YNS0"/>
<reference evidence="2" key="1">
    <citation type="journal article" date="2016" name="Genome Announc.">
        <title>Complete Genome Sequence of Geobacillus thermoglucosidasius NCIMB 11955, the Progenitor of a Bioethanol Production Strain.</title>
        <authorList>
            <person name="Sheng L."/>
            <person name="Zhang Y."/>
            <person name="Minton N.P."/>
        </authorList>
    </citation>
    <scope>NUCLEOTIDE SEQUENCE [LARGE SCALE GENOMIC DNA]</scope>
    <source>
        <strain evidence="2">NCIMB 11955</strain>
    </source>
</reference>
<evidence type="ECO:0000313" key="1">
    <source>
        <dbReference type="EMBL" id="ANZ30542.1"/>
    </source>
</evidence>
<evidence type="ECO:0000313" key="2">
    <source>
        <dbReference type="Proteomes" id="UP000093052"/>
    </source>
</evidence>
<dbReference type="KEGG" id="ptl:AOT13_10775"/>